<evidence type="ECO:0000259" key="10">
    <source>
        <dbReference type="Pfam" id="PF00586"/>
    </source>
</evidence>
<dbReference type="Gene3D" id="3.30.1330.10">
    <property type="entry name" value="PurM-like, N-terminal domain"/>
    <property type="match status" value="1"/>
</dbReference>
<reference evidence="12 13" key="1">
    <citation type="journal article" date="2019" name="Microorganisms">
        <title>Paenibacillus lutrae sp. nov., A Chitinolytic Species Isolated from A River Otter in Castril Natural Park, Granada, Spain.</title>
        <authorList>
            <person name="Rodriguez M."/>
            <person name="Reina J.C."/>
            <person name="Bejar V."/>
            <person name="Llamas I."/>
        </authorList>
    </citation>
    <scope>NUCLEOTIDE SEQUENCE [LARGE SCALE GENOMIC DNA]</scope>
    <source>
        <strain evidence="12 13">N10</strain>
    </source>
</reference>
<dbReference type="InterPro" id="IPR004536">
    <property type="entry name" value="SPS/SelD"/>
</dbReference>
<dbReference type="InterPro" id="IPR016188">
    <property type="entry name" value="PurM-like_N"/>
</dbReference>
<accession>A0A7X3FEY3</accession>
<keyword evidence="13" id="KW-1185">Reference proteome</keyword>
<feature type="binding site" description="in other chain" evidence="9">
    <location>
        <position position="105"/>
    </location>
    <ligand>
        <name>ATP</name>
        <dbReference type="ChEBI" id="CHEBI:30616"/>
        <note>ligand shared between dimeric partners</note>
    </ligand>
</feature>
<dbReference type="SUPFAM" id="SSF56042">
    <property type="entry name" value="PurM C-terminal domain-like"/>
    <property type="match status" value="1"/>
</dbReference>
<comment type="caution">
    <text evidence="12">The sequence shown here is derived from an EMBL/GenBank/DDBJ whole genome shotgun (WGS) entry which is preliminary data.</text>
</comment>
<feature type="binding site" description="in other chain" evidence="9">
    <location>
        <position position="57"/>
    </location>
    <ligand>
        <name>ATP</name>
        <dbReference type="ChEBI" id="CHEBI:30616"/>
        <note>ligand shared between dimeric partners</note>
    </ligand>
</feature>
<evidence type="ECO:0000256" key="8">
    <source>
        <dbReference type="ARBA" id="ARBA00023266"/>
    </source>
</evidence>
<dbReference type="InterPro" id="IPR036921">
    <property type="entry name" value="PurM-like_N_sf"/>
</dbReference>
<dbReference type="GO" id="GO:0000287">
    <property type="term" value="F:magnesium ion binding"/>
    <property type="evidence" value="ECO:0007669"/>
    <property type="project" value="UniProtKB-UniRule"/>
</dbReference>
<keyword evidence="5 9" id="KW-0418">Kinase</keyword>
<keyword evidence="3 9" id="KW-0479">Metal-binding</keyword>
<dbReference type="AlphaFoldDB" id="A0A7X3FEY3"/>
<dbReference type="GO" id="GO:0016260">
    <property type="term" value="P:selenocysteine biosynthetic process"/>
    <property type="evidence" value="ECO:0007669"/>
    <property type="project" value="InterPro"/>
</dbReference>
<evidence type="ECO:0000256" key="4">
    <source>
        <dbReference type="ARBA" id="ARBA00022741"/>
    </source>
</evidence>
<evidence type="ECO:0000313" key="12">
    <source>
        <dbReference type="EMBL" id="MVO98453.1"/>
    </source>
</evidence>
<evidence type="ECO:0000259" key="11">
    <source>
        <dbReference type="Pfam" id="PF02769"/>
    </source>
</evidence>
<dbReference type="SUPFAM" id="SSF55326">
    <property type="entry name" value="PurM N-terminal domain-like"/>
    <property type="match status" value="1"/>
</dbReference>
<evidence type="ECO:0000256" key="1">
    <source>
        <dbReference type="ARBA" id="ARBA00008026"/>
    </source>
</evidence>
<dbReference type="FunFam" id="3.30.1330.10:FF:000003">
    <property type="entry name" value="Selenide, water dikinase"/>
    <property type="match status" value="1"/>
</dbReference>
<feature type="domain" description="PurM-like N-terminal" evidence="10">
    <location>
        <begin position="87"/>
        <end position="194"/>
    </location>
</feature>
<dbReference type="PIRSF" id="PIRSF036407">
    <property type="entry name" value="Selenphspht_syn"/>
    <property type="match status" value="1"/>
</dbReference>
<dbReference type="HAMAP" id="MF_00625">
    <property type="entry name" value="SelD"/>
    <property type="match status" value="1"/>
</dbReference>
<feature type="site" description="Important for catalytic activity" evidence="9">
    <location>
        <position position="57"/>
    </location>
</feature>
<comment type="similarity">
    <text evidence="1 9">Belongs to the selenophosphate synthase 1 family. Class I subfamily.</text>
</comment>
<evidence type="ECO:0000256" key="3">
    <source>
        <dbReference type="ARBA" id="ARBA00022723"/>
    </source>
</evidence>
<dbReference type="GO" id="GO:0005524">
    <property type="term" value="F:ATP binding"/>
    <property type="evidence" value="ECO:0007669"/>
    <property type="project" value="UniProtKB-UniRule"/>
</dbReference>
<dbReference type="GO" id="GO:0004756">
    <property type="term" value="F:selenide, water dikinase activity"/>
    <property type="evidence" value="ECO:0007669"/>
    <property type="project" value="UniProtKB-UniRule"/>
</dbReference>
<feature type="binding site" description="in other chain" evidence="9">
    <location>
        <begin position="85"/>
        <end position="87"/>
    </location>
    <ligand>
        <name>ATP</name>
        <dbReference type="ChEBI" id="CHEBI:30616"/>
        <note>ligand shared between dimeric partners</note>
    </ligand>
</feature>
<evidence type="ECO:0000256" key="6">
    <source>
        <dbReference type="ARBA" id="ARBA00022840"/>
    </source>
</evidence>
<keyword evidence="2 9" id="KW-0808">Transferase</keyword>
<dbReference type="InterPro" id="IPR023061">
    <property type="entry name" value="SelD_I"/>
</dbReference>
<comment type="function">
    <text evidence="9">Synthesizes selenophosphate from selenide and ATP.</text>
</comment>
<dbReference type="Proteomes" id="UP000490800">
    <property type="component" value="Unassembled WGS sequence"/>
</dbReference>
<dbReference type="FunFam" id="3.90.650.10:FF:000004">
    <property type="entry name" value="Selenide, water dikinase"/>
    <property type="match status" value="1"/>
</dbReference>
<name>A0A7X3FEY3_9BACL</name>
<feature type="binding site" evidence="9">
    <location>
        <position position="128"/>
    </location>
    <ligand>
        <name>Mg(2+)</name>
        <dbReference type="ChEBI" id="CHEBI:18420"/>
    </ligand>
</feature>
<dbReference type="PANTHER" id="PTHR10256">
    <property type="entry name" value="SELENIDE, WATER DIKINASE"/>
    <property type="match status" value="1"/>
</dbReference>
<dbReference type="InterPro" id="IPR036676">
    <property type="entry name" value="PurM-like_C_sf"/>
</dbReference>
<comment type="subunit">
    <text evidence="9">Homodimer.</text>
</comment>
<comment type="catalytic activity">
    <reaction evidence="9">
        <text>hydrogenselenide + ATP + H2O = selenophosphate + AMP + phosphate + 2 H(+)</text>
        <dbReference type="Rhea" id="RHEA:18737"/>
        <dbReference type="ChEBI" id="CHEBI:15377"/>
        <dbReference type="ChEBI" id="CHEBI:15378"/>
        <dbReference type="ChEBI" id="CHEBI:16144"/>
        <dbReference type="ChEBI" id="CHEBI:29317"/>
        <dbReference type="ChEBI" id="CHEBI:30616"/>
        <dbReference type="ChEBI" id="CHEBI:43474"/>
        <dbReference type="ChEBI" id="CHEBI:456215"/>
        <dbReference type="EC" id="2.7.9.3"/>
    </reaction>
</comment>
<keyword evidence="8 9" id="KW-0711">Selenium</keyword>
<feature type="binding site" evidence="9">
    <location>
        <position position="88"/>
    </location>
    <ligand>
        <name>Mg(2+)</name>
        <dbReference type="ChEBI" id="CHEBI:18420"/>
    </ligand>
</feature>
<comment type="cofactor">
    <cofactor evidence="9">
        <name>Mg(2+)</name>
        <dbReference type="ChEBI" id="CHEBI:18420"/>
    </cofactor>
    <text evidence="9">Binds 1 Mg(2+) ion per monomer.</text>
</comment>
<evidence type="ECO:0000313" key="13">
    <source>
        <dbReference type="Proteomes" id="UP000490800"/>
    </source>
</evidence>
<keyword evidence="7 9" id="KW-0460">Magnesium</keyword>
<dbReference type="NCBIfam" id="NF002098">
    <property type="entry name" value="PRK00943.1"/>
    <property type="match status" value="1"/>
</dbReference>
<organism evidence="12 13">
    <name type="scientific">Paenibacillus lutrae</name>
    <dbReference type="NCBI Taxonomy" id="2078573"/>
    <lineage>
        <taxon>Bacteria</taxon>
        <taxon>Bacillati</taxon>
        <taxon>Bacillota</taxon>
        <taxon>Bacilli</taxon>
        <taxon>Bacillales</taxon>
        <taxon>Paenibacillaceae</taxon>
        <taxon>Paenibacillus</taxon>
    </lineage>
</organism>
<feature type="binding site" description="in other chain" evidence="9">
    <location>
        <position position="128"/>
    </location>
    <ligand>
        <name>ATP</name>
        <dbReference type="ChEBI" id="CHEBI:30616"/>
        <note>ligand shared between dimeric partners</note>
    </ligand>
</feature>
<evidence type="ECO:0000256" key="2">
    <source>
        <dbReference type="ARBA" id="ARBA00022679"/>
    </source>
</evidence>
<evidence type="ECO:0000256" key="5">
    <source>
        <dbReference type="ARBA" id="ARBA00022777"/>
    </source>
</evidence>
<feature type="binding site" evidence="9">
    <location>
        <position position="264"/>
    </location>
    <ligand>
        <name>Mg(2+)</name>
        <dbReference type="ChEBI" id="CHEBI:18420"/>
    </ligand>
</feature>
<dbReference type="Pfam" id="PF02769">
    <property type="entry name" value="AIRS_C"/>
    <property type="match status" value="1"/>
</dbReference>
<sequence length="389" mass="40990">MRTKAFGGQQSYFKNLPSSVTIERVSKKLCEKKVKPVKETERIKLTSLSSKGGCGCKIGPADLSQVLRSIPASVPNPNLLVGLDTSDDAGVYKLNDELALVQTVDFFTPIVDDPYSFGQVAAANAISDIYAMGGKPLTVLNIVAFPIKTLDKQVLADILRGAADKVQEAGATLVGGHSIDDNEPKFGLAVTGLIHPDRVRTNAGSKPGDKLILTKPIGVGILTTSIKKDQLSEEEVNRVTTVMSTLNKTAAEVMDGFEVHACTDVTGFGLLGHASEVAKGSGVGVRIGAEQVPFLPRVRELAEAGFVPGGTKNNFAHLEGSVTFDASVDQIGQWMLCDAVTSGGLLISAAAEDADKLLSKLIEAGVEAAMIGETTDEHPGHIVVEQSIR</sequence>
<dbReference type="Gene3D" id="3.90.650.10">
    <property type="entry name" value="PurM-like C-terminal domain"/>
    <property type="match status" value="1"/>
</dbReference>
<gene>
    <name evidence="9 12" type="primary">selD</name>
    <name evidence="12" type="ORF">EDM21_02715</name>
</gene>
<keyword evidence="4 9" id="KW-0547">Nucleotide-binding</keyword>
<evidence type="ECO:0000256" key="7">
    <source>
        <dbReference type="ARBA" id="ARBA00022842"/>
    </source>
</evidence>
<feature type="domain" description="PurM-like C-terminal" evidence="11">
    <location>
        <begin position="206"/>
        <end position="382"/>
    </location>
</feature>
<dbReference type="PANTHER" id="PTHR10256:SF0">
    <property type="entry name" value="INACTIVE SELENIDE, WATER DIKINASE-LIKE PROTEIN-RELATED"/>
    <property type="match status" value="1"/>
</dbReference>
<feature type="binding site" evidence="9">
    <location>
        <begin position="176"/>
        <end position="178"/>
    </location>
    <ligand>
        <name>ATP</name>
        <dbReference type="ChEBI" id="CHEBI:30616"/>
        <note>ligand shared between dimeric partners</note>
    </ligand>
</feature>
<dbReference type="CDD" id="cd02195">
    <property type="entry name" value="SelD"/>
    <property type="match status" value="1"/>
</dbReference>
<dbReference type="Pfam" id="PF00586">
    <property type="entry name" value="AIRS"/>
    <property type="match status" value="1"/>
</dbReference>
<dbReference type="GO" id="GO:0005737">
    <property type="term" value="C:cytoplasm"/>
    <property type="evidence" value="ECO:0007669"/>
    <property type="project" value="TreeGrafter"/>
</dbReference>
<feature type="active site" evidence="9">
    <location>
        <position position="54"/>
    </location>
</feature>
<dbReference type="EMBL" id="RHLK01000002">
    <property type="protein sequence ID" value="MVO98453.1"/>
    <property type="molecule type" value="Genomic_DNA"/>
</dbReference>
<dbReference type="NCBIfam" id="TIGR00476">
    <property type="entry name" value="selD"/>
    <property type="match status" value="1"/>
</dbReference>
<dbReference type="InterPro" id="IPR010918">
    <property type="entry name" value="PurM-like_C_dom"/>
</dbReference>
<dbReference type="OrthoDB" id="9772934at2"/>
<evidence type="ECO:0000256" key="9">
    <source>
        <dbReference type="HAMAP-Rule" id="MF_00625"/>
    </source>
</evidence>
<proteinExistence type="inferred from homology"/>
<dbReference type="EC" id="2.7.9.3" evidence="9"/>
<protein>
    <recommendedName>
        <fullName evidence="9">Selenide, water dikinase</fullName>
        <ecNumber evidence="9">2.7.9.3</ecNumber>
    </recommendedName>
    <alternativeName>
        <fullName evidence="9">Selenium donor protein</fullName>
    </alternativeName>
    <alternativeName>
        <fullName evidence="9">Selenophosphate synthase</fullName>
    </alternativeName>
</protein>
<keyword evidence="6 9" id="KW-0067">ATP-binding</keyword>